<evidence type="ECO:0000256" key="2">
    <source>
        <dbReference type="ARBA" id="ARBA00022801"/>
    </source>
</evidence>
<evidence type="ECO:0000256" key="1">
    <source>
        <dbReference type="ARBA" id="ARBA00022723"/>
    </source>
</evidence>
<dbReference type="SUPFAM" id="SSF56672">
    <property type="entry name" value="DNA/RNA polymerases"/>
    <property type="match status" value="1"/>
</dbReference>
<dbReference type="CDD" id="cd09272">
    <property type="entry name" value="RNase_HI_RT_Ty1"/>
    <property type="match status" value="1"/>
</dbReference>
<feature type="region of interest" description="Disordered" evidence="4">
    <location>
        <begin position="531"/>
        <end position="552"/>
    </location>
</feature>
<evidence type="ECO:0000256" key="3">
    <source>
        <dbReference type="PROSITE-ProRule" id="PRU00047"/>
    </source>
</evidence>
<comment type="caution">
    <text evidence="7">The sequence shown here is derived from an EMBL/GenBank/DDBJ whole genome shotgun (WGS) entry which is preliminary data.</text>
</comment>
<evidence type="ECO:0000256" key="4">
    <source>
        <dbReference type="SAM" id="MobiDB-lite"/>
    </source>
</evidence>
<dbReference type="InterPro" id="IPR025724">
    <property type="entry name" value="GAG-pre-integrase_dom"/>
</dbReference>
<dbReference type="Pfam" id="PF14223">
    <property type="entry name" value="Retrotran_gag_2"/>
    <property type="match status" value="1"/>
</dbReference>
<evidence type="ECO:0000259" key="6">
    <source>
        <dbReference type="PROSITE" id="PS50994"/>
    </source>
</evidence>
<dbReference type="EMBL" id="QGNW01001137">
    <property type="protein sequence ID" value="RVW53887.1"/>
    <property type="molecule type" value="Genomic_DNA"/>
</dbReference>
<dbReference type="SMART" id="SM00343">
    <property type="entry name" value="ZnF_C2HC"/>
    <property type="match status" value="1"/>
</dbReference>
<dbReference type="Proteomes" id="UP000288805">
    <property type="component" value="Unassembled WGS sequence"/>
</dbReference>
<keyword evidence="3" id="KW-0862">Zinc</keyword>
<dbReference type="PANTHER" id="PTHR42648">
    <property type="entry name" value="TRANSPOSASE, PUTATIVE-RELATED"/>
    <property type="match status" value="1"/>
</dbReference>
<dbReference type="InterPro" id="IPR039537">
    <property type="entry name" value="Retrotran_Ty1/copia-like"/>
</dbReference>
<dbReference type="GO" id="GO:0008270">
    <property type="term" value="F:zinc ion binding"/>
    <property type="evidence" value="ECO:0007669"/>
    <property type="project" value="UniProtKB-KW"/>
</dbReference>
<dbReference type="InterPro" id="IPR012337">
    <property type="entry name" value="RNaseH-like_sf"/>
</dbReference>
<keyword evidence="3" id="KW-0863">Zinc-finger</keyword>
<organism evidence="7 8">
    <name type="scientific">Vitis vinifera</name>
    <name type="common">Grape</name>
    <dbReference type="NCBI Taxonomy" id="29760"/>
    <lineage>
        <taxon>Eukaryota</taxon>
        <taxon>Viridiplantae</taxon>
        <taxon>Streptophyta</taxon>
        <taxon>Embryophyta</taxon>
        <taxon>Tracheophyta</taxon>
        <taxon>Spermatophyta</taxon>
        <taxon>Magnoliopsida</taxon>
        <taxon>eudicotyledons</taxon>
        <taxon>Gunneridae</taxon>
        <taxon>Pentapetalae</taxon>
        <taxon>rosids</taxon>
        <taxon>Vitales</taxon>
        <taxon>Vitaceae</taxon>
        <taxon>Viteae</taxon>
        <taxon>Vitis</taxon>
    </lineage>
</organism>
<protein>
    <submittedName>
        <fullName evidence="7">Retrovirus-related Pol polyprotein from transposon TNT 1-94</fullName>
    </submittedName>
</protein>
<accession>A0A438F1M5</accession>
<dbReference type="GO" id="GO:0003676">
    <property type="term" value="F:nucleic acid binding"/>
    <property type="evidence" value="ECO:0007669"/>
    <property type="project" value="InterPro"/>
</dbReference>
<dbReference type="AlphaFoldDB" id="A0A438F1M5"/>
<dbReference type="InterPro" id="IPR013103">
    <property type="entry name" value="RVT_2"/>
</dbReference>
<dbReference type="Pfam" id="PF00665">
    <property type="entry name" value="rve"/>
    <property type="match status" value="1"/>
</dbReference>
<name>A0A438F1M5_VITVI</name>
<sequence>MMILLGCMDIDLALRMLKPDELNEESTQEHEVYWGKWERSNRLSLMIMKRGIPEAFRGAVTDEVTNASDFLAEIQKRFAKNDKAETSTLLASLISMKYKGKGNVREYIMEMSHLASKLKALKLELSDDLLVHLVLISLPAQFNQFKVSYNCQKDKWTLNELISFCVQEEERLKQDKTESAHLASTSKDKGKRKNKDNKVAASNGPEQKKQKVEVTCFFCNKPGHTKKECTKYAAWRVKKGLPELLKPSDAERCIYVGDGTGLLNVYDNLYLLETVPSYNETLHVESRGTKRKLNKDNSASLWHKRLGHISKSRVERLVSDGILDSLDFSDFDICVECIKGKQTKTKKLGANRATDVLELIHTDIYGPYPTTSWNGQQYFITFIDDYSRYGYLFLIHEKSQSLDVFKTFKAEVELQLNKRIKSVKSDRGGEYYGRYDGSGEQRPGPFAKYLEECGIVPQYTMPGSPSMNGVAERRNRTLKDMARNIVFEEEEGSTIAFDNVQVSLPIIDQEVNLDPQPTDNIVQPLIANEDIAPEEQTQQPQENMPLRRSTRDRRNAISDDYIVYLQEREVESGMMEDDPINFQQAMKSSNSQKWFEAMNEEYKSMQDNKVWELVPLPVGTKPIGCKWIFKTKRDSNGNVERYKARLVAKGFTQKEGIDFKETFSPISTKDSFRIIMALVAHYDLELHQMDVKTAFLNGDIDETIYMVQPKNFVSEDSENMVCKLNKSIYGLKQASRQWYFKFHQIIVSYGFEANLMDECVYHKFSGSKYIFLVLYVDDILLATNDISILHDTKKFLSKHFEMKDLGDASFVLGIQIHRDRSRGILGLSQRTYIDKVLQRYGMQNSKPGDTPVAKEDKFSLNQCPKNSLESQEMQKIPYASAVGSLMYAQVCTRSDIAYIVGMLGRYLSNPGMDHWRAAKRVMRYLQRTKEYMLTYRRLDQLEFIGYSDSDFAGCQDNKRSTSGYIYLLAGGTISWRSAKQTLITSSTMEAEFVACYEASNQGIWLRNFVTGLRVLDGIERPLKIFCDNKSAVLYSNNNRSSTKSKYIDIKFLVVKEKVQSGQISIEHIGTNSMIADPLTKGLPPKVFHEHTAHMGVVSFEDIQI</sequence>
<evidence type="ECO:0000313" key="8">
    <source>
        <dbReference type="Proteomes" id="UP000288805"/>
    </source>
</evidence>
<feature type="region of interest" description="Disordered" evidence="4">
    <location>
        <begin position="176"/>
        <end position="206"/>
    </location>
</feature>
<dbReference type="PROSITE" id="PS50994">
    <property type="entry name" value="INTEGRASE"/>
    <property type="match status" value="1"/>
</dbReference>
<keyword evidence="1" id="KW-0479">Metal-binding</keyword>
<dbReference type="GO" id="GO:0015074">
    <property type="term" value="P:DNA integration"/>
    <property type="evidence" value="ECO:0007669"/>
    <property type="project" value="InterPro"/>
</dbReference>
<reference evidence="7 8" key="1">
    <citation type="journal article" date="2018" name="PLoS Genet.">
        <title>Population sequencing reveals clonal diversity and ancestral inbreeding in the grapevine cultivar Chardonnay.</title>
        <authorList>
            <person name="Roach M.J."/>
            <person name="Johnson D.L."/>
            <person name="Bohlmann J."/>
            <person name="van Vuuren H.J."/>
            <person name="Jones S.J."/>
            <person name="Pretorius I.S."/>
            <person name="Schmidt S.A."/>
            <person name="Borneman A.R."/>
        </authorList>
    </citation>
    <scope>NUCLEOTIDE SEQUENCE [LARGE SCALE GENOMIC DNA]</scope>
    <source>
        <strain evidence="8">cv. Chardonnay</strain>
        <tissue evidence="7">Leaf</tissue>
    </source>
</reference>
<dbReference type="InterPro" id="IPR036397">
    <property type="entry name" value="RNaseH_sf"/>
</dbReference>
<dbReference type="Pfam" id="PF07727">
    <property type="entry name" value="RVT_2"/>
    <property type="match status" value="1"/>
</dbReference>
<feature type="domain" description="CCHC-type" evidence="5">
    <location>
        <begin position="216"/>
        <end position="231"/>
    </location>
</feature>
<feature type="domain" description="Integrase catalytic" evidence="6">
    <location>
        <begin position="350"/>
        <end position="541"/>
    </location>
</feature>
<gene>
    <name evidence="7" type="primary">POLX_833</name>
    <name evidence="7" type="ORF">CK203_101195</name>
</gene>
<dbReference type="Gene3D" id="3.30.420.10">
    <property type="entry name" value="Ribonuclease H-like superfamily/Ribonuclease H"/>
    <property type="match status" value="1"/>
</dbReference>
<dbReference type="InterPro" id="IPR001878">
    <property type="entry name" value="Znf_CCHC"/>
</dbReference>
<dbReference type="SUPFAM" id="SSF57756">
    <property type="entry name" value="Retrovirus zinc finger-like domains"/>
    <property type="match status" value="1"/>
</dbReference>
<dbReference type="GO" id="GO:0016787">
    <property type="term" value="F:hydrolase activity"/>
    <property type="evidence" value="ECO:0007669"/>
    <property type="project" value="UniProtKB-KW"/>
</dbReference>
<dbReference type="InterPro" id="IPR036875">
    <property type="entry name" value="Znf_CCHC_sf"/>
</dbReference>
<dbReference type="PROSITE" id="PS50158">
    <property type="entry name" value="ZF_CCHC"/>
    <property type="match status" value="1"/>
</dbReference>
<dbReference type="InterPro" id="IPR043502">
    <property type="entry name" value="DNA/RNA_pol_sf"/>
</dbReference>
<keyword evidence="2" id="KW-0378">Hydrolase</keyword>
<evidence type="ECO:0000259" key="5">
    <source>
        <dbReference type="PROSITE" id="PS50158"/>
    </source>
</evidence>
<evidence type="ECO:0000313" key="7">
    <source>
        <dbReference type="EMBL" id="RVW53887.1"/>
    </source>
</evidence>
<dbReference type="InterPro" id="IPR001584">
    <property type="entry name" value="Integrase_cat-core"/>
</dbReference>
<dbReference type="Pfam" id="PF13976">
    <property type="entry name" value="gag_pre-integrs"/>
    <property type="match status" value="1"/>
</dbReference>
<dbReference type="SUPFAM" id="SSF53098">
    <property type="entry name" value="Ribonuclease H-like"/>
    <property type="match status" value="1"/>
</dbReference>
<dbReference type="PANTHER" id="PTHR42648:SF28">
    <property type="entry name" value="TRANSPOSON-ENCODED PROTEIN WITH RIBONUCLEASE H-LIKE AND RETROVIRUS ZINC FINGER-LIKE DOMAINS"/>
    <property type="match status" value="1"/>
</dbReference>
<proteinExistence type="predicted"/>